<comment type="caution">
    <text evidence="4">The sequence shown here is derived from an EMBL/GenBank/DDBJ whole genome shotgun (WGS) entry which is preliminary data.</text>
</comment>
<dbReference type="PANTHER" id="PTHR30055">
    <property type="entry name" value="HTH-TYPE TRANSCRIPTIONAL REGULATOR RUTR"/>
    <property type="match status" value="1"/>
</dbReference>
<dbReference type="GO" id="GO:0000976">
    <property type="term" value="F:transcription cis-regulatory region binding"/>
    <property type="evidence" value="ECO:0007669"/>
    <property type="project" value="TreeGrafter"/>
</dbReference>
<proteinExistence type="predicted"/>
<dbReference type="Pfam" id="PF17754">
    <property type="entry name" value="TetR_C_14"/>
    <property type="match status" value="1"/>
</dbReference>
<evidence type="ECO:0000313" key="5">
    <source>
        <dbReference type="Proteomes" id="UP000653674"/>
    </source>
</evidence>
<dbReference type="InterPro" id="IPR041347">
    <property type="entry name" value="MftR_C"/>
</dbReference>
<dbReference type="GO" id="GO:0003700">
    <property type="term" value="F:DNA-binding transcription factor activity"/>
    <property type="evidence" value="ECO:0007669"/>
    <property type="project" value="TreeGrafter"/>
</dbReference>
<dbReference type="InterPro" id="IPR001647">
    <property type="entry name" value="HTH_TetR"/>
</dbReference>
<name>A0A8J3LL09_9ACTN</name>
<dbReference type="EMBL" id="BONU01000027">
    <property type="protein sequence ID" value="GIG75128.1"/>
    <property type="molecule type" value="Genomic_DNA"/>
</dbReference>
<feature type="DNA-binding region" description="H-T-H motif" evidence="2">
    <location>
        <begin position="66"/>
        <end position="85"/>
    </location>
</feature>
<dbReference type="InterPro" id="IPR023772">
    <property type="entry name" value="DNA-bd_HTH_TetR-type_CS"/>
</dbReference>
<protein>
    <recommendedName>
        <fullName evidence="3">HTH tetR-type domain-containing protein</fullName>
    </recommendedName>
</protein>
<keyword evidence="5" id="KW-1185">Reference proteome</keyword>
<keyword evidence="1 2" id="KW-0238">DNA-binding</keyword>
<dbReference type="PRINTS" id="PR00455">
    <property type="entry name" value="HTHTETR"/>
</dbReference>
<dbReference type="SUPFAM" id="SSF46689">
    <property type="entry name" value="Homeodomain-like"/>
    <property type="match status" value="1"/>
</dbReference>
<evidence type="ECO:0000259" key="3">
    <source>
        <dbReference type="PROSITE" id="PS50977"/>
    </source>
</evidence>
<accession>A0A8J3LL09</accession>
<feature type="domain" description="HTH tetR-type" evidence="3">
    <location>
        <begin position="43"/>
        <end position="103"/>
    </location>
</feature>
<organism evidence="4 5">
    <name type="scientific">Planosporangium flavigriseum</name>
    <dbReference type="NCBI Taxonomy" id="373681"/>
    <lineage>
        <taxon>Bacteria</taxon>
        <taxon>Bacillati</taxon>
        <taxon>Actinomycetota</taxon>
        <taxon>Actinomycetes</taxon>
        <taxon>Micromonosporales</taxon>
        <taxon>Micromonosporaceae</taxon>
        <taxon>Planosporangium</taxon>
    </lineage>
</organism>
<reference evidence="4" key="1">
    <citation type="submission" date="2021-01" db="EMBL/GenBank/DDBJ databases">
        <title>Whole genome shotgun sequence of Planosporangium flavigriseum NBRC 105377.</title>
        <authorList>
            <person name="Komaki H."/>
            <person name="Tamura T."/>
        </authorList>
    </citation>
    <scope>NUCLEOTIDE SEQUENCE</scope>
    <source>
        <strain evidence="4">NBRC 105377</strain>
    </source>
</reference>
<dbReference type="Proteomes" id="UP000653674">
    <property type="component" value="Unassembled WGS sequence"/>
</dbReference>
<gene>
    <name evidence="4" type="ORF">Pfl04_35320</name>
</gene>
<dbReference type="PROSITE" id="PS01081">
    <property type="entry name" value="HTH_TETR_1"/>
    <property type="match status" value="1"/>
</dbReference>
<dbReference type="InterPro" id="IPR050109">
    <property type="entry name" value="HTH-type_TetR-like_transc_reg"/>
</dbReference>
<dbReference type="Pfam" id="PF00440">
    <property type="entry name" value="TetR_N"/>
    <property type="match status" value="1"/>
</dbReference>
<dbReference type="Gene3D" id="1.10.357.10">
    <property type="entry name" value="Tetracycline Repressor, domain 2"/>
    <property type="match status" value="1"/>
</dbReference>
<sequence>MHATLGVRIYGTGCHRETPVLRFTPREQRDPAADGRSRMAGQRHVRQDLTAAAIELFAARGYDDTTVDAIAARAGVARRTFFRHFRSKEDAVFPDHDAYLARTEEFLRTANATDPAIDVIGRAAHLVLAMYADDPATAVRRYRLTRSVEPLREREITAISRYQRVFTQFLHRRSDGTDSARLRDEVAAAAVVAAHNHVLREWLRAGGVGDPHPRLEEALRSVTAVIGPWLSGGPGRPADDDDPDDVVVVVMPRGTPMWRVAQQVQAATRATQDR</sequence>
<dbReference type="PROSITE" id="PS50977">
    <property type="entry name" value="HTH_TETR_2"/>
    <property type="match status" value="1"/>
</dbReference>
<dbReference type="InterPro" id="IPR009057">
    <property type="entry name" value="Homeodomain-like_sf"/>
</dbReference>
<dbReference type="AlphaFoldDB" id="A0A8J3LL09"/>
<dbReference type="PANTHER" id="PTHR30055:SF226">
    <property type="entry name" value="HTH-TYPE TRANSCRIPTIONAL REGULATOR PKSA"/>
    <property type="match status" value="1"/>
</dbReference>
<evidence type="ECO:0000256" key="1">
    <source>
        <dbReference type="ARBA" id="ARBA00023125"/>
    </source>
</evidence>
<dbReference type="Gene3D" id="1.10.10.60">
    <property type="entry name" value="Homeodomain-like"/>
    <property type="match status" value="1"/>
</dbReference>
<evidence type="ECO:0000313" key="4">
    <source>
        <dbReference type="EMBL" id="GIG75128.1"/>
    </source>
</evidence>
<evidence type="ECO:0000256" key="2">
    <source>
        <dbReference type="PROSITE-ProRule" id="PRU00335"/>
    </source>
</evidence>